<evidence type="ECO:0000313" key="3">
    <source>
        <dbReference type="Proteomes" id="UP000626109"/>
    </source>
</evidence>
<proteinExistence type="predicted"/>
<dbReference type="Proteomes" id="UP000626109">
    <property type="component" value="Unassembled WGS sequence"/>
</dbReference>
<evidence type="ECO:0000313" key="2">
    <source>
        <dbReference type="EMBL" id="CAE8713756.1"/>
    </source>
</evidence>
<dbReference type="EMBL" id="CAJNNW010032522">
    <property type="protein sequence ID" value="CAE8713756.1"/>
    <property type="molecule type" value="Genomic_DNA"/>
</dbReference>
<reference evidence="2" key="1">
    <citation type="submission" date="2021-02" db="EMBL/GenBank/DDBJ databases">
        <authorList>
            <person name="Dougan E. K."/>
            <person name="Rhodes N."/>
            <person name="Thang M."/>
            <person name="Chan C."/>
        </authorList>
    </citation>
    <scope>NUCLEOTIDE SEQUENCE</scope>
</reference>
<accession>A0A813KW11</accession>
<sequence length="102" mass="11258">MKSLSHADHEARRCMVVHTALQAPNRLCQMRSFALKLSASGCQGDGCTEELVASSLESRGPEQRLFNKSCTLHSGQTFLSFASRRSLVFSDILLLTESISLR</sequence>
<dbReference type="EMBL" id="CAJNNW010026548">
    <property type="protein sequence ID" value="CAE8686205.1"/>
    <property type="molecule type" value="Genomic_DNA"/>
</dbReference>
<gene>
    <name evidence="1" type="ORF">PGLA2088_LOCUS24865</name>
    <name evidence="2" type="ORF">PGLA2088_LOCUS37654</name>
</gene>
<name>A0A813KW11_POLGL</name>
<dbReference type="AlphaFoldDB" id="A0A813KW11"/>
<comment type="caution">
    <text evidence="2">The sequence shown here is derived from an EMBL/GenBank/DDBJ whole genome shotgun (WGS) entry which is preliminary data.</text>
</comment>
<evidence type="ECO:0000313" key="1">
    <source>
        <dbReference type="EMBL" id="CAE8686205.1"/>
    </source>
</evidence>
<protein>
    <submittedName>
        <fullName evidence="2">Uncharacterized protein</fullName>
    </submittedName>
</protein>
<organism evidence="2 3">
    <name type="scientific">Polarella glacialis</name>
    <name type="common">Dinoflagellate</name>
    <dbReference type="NCBI Taxonomy" id="89957"/>
    <lineage>
        <taxon>Eukaryota</taxon>
        <taxon>Sar</taxon>
        <taxon>Alveolata</taxon>
        <taxon>Dinophyceae</taxon>
        <taxon>Suessiales</taxon>
        <taxon>Suessiaceae</taxon>
        <taxon>Polarella</taxon>
    </lineage>
</organism>